<keyword evidence="6" id="KW-1133">Transmembrane helix</keyword>
<evidence type="ECO:0000259" key="7">
    <source>
        <dbReference type="PROSITE" id="PS50835"/>
    </source>
</evidence>
<dbReference type="ExpressionAtlas" id="A0A3Q2HU40">
    <property type="expression patterns" value="baseline"/>
</dbReference>
<dbReference type="PANTHER" id="PTHR12080:SF110">
    <property type="entry name" value="IG-LIKE DOMAIN-CONTAINING PROTEIN"/>
    <property type="match status" value="1"/>
</dbReference>
<dbReference type="InterPro" id="IPR013783">
    <property type="entry name" value="Ig-like_fold"/>
</dbReference>
<organism evidence="8 9">
    <name type="scientific">Equus caballus</name>
    <name type="common">Horse</name>
    <dbReference type="NCBI Taxonomy" id="9796"/>
    <lineage>
        <taxon>Eukaryota</taxon>
        <taxon>Metazoa</taxon>
        <taxon>Chordata</taxon>
        <taxon>Craniata</taxon>
        <taxon>Vertebrata</taxon>
        <taxon>Euteleostomi</taxon>
        <taxon>Mammalia</taxon>
        <taxon>Eutheria</taxon>
        <taxon>Laurasiatheria</taxon>
        <taxon>Perissodactyla</taxon>
        <taxon>Equidae</taxon>
        <taxon>Equus</taxon>
    </lineage>
</organism>
<sequence>MLESLTPPLLPLGEDLLVVQGKRRRWMSPGEPPAYVKEKRKGLVAEQAGRQPAMGPCSEDTPVCRASWLLGFSSLLLSVCSTGVKSSGAHGAGVQDSGSYISLKRIRGGSVWFHLIKEPGSELEEIVWAFGPAVKHRVMLQVHKGSEGTPTWVSLQDKYMQRVHVPNLTSLRIENLTREDSGQYQARANLPGGMESNQIFDLTVYEPVPLPQILAKSVSTTEGWCNITLECRAAGVTEDLNVTWESKDLSRELEPARNSWTLAVSLPLSPPNASLTCVVSNSEDRKTVTTFLGEFCAHDSQGQASTGTLKAILGPIVAVPLILGVGLYLWKTHEKKKKMEIGRGAGLQEEHRNQDDDIQYAELSLQESRGGRDKGMGERRLQEKEDLTAVYSEVQKPGQAKP</sequence>
<feature type="domain" description="Ig-like" evidence="7">
    <location>
        <begin position="211"/>
        <end position="289"/>
    </location>
</feature>
<dbReference type="AlphaFoldDB" id="A0A3Q2HU40"/>
<dbReference type="STRING" id="9796.ENSECAP00000038771"/>
<dbReference type="PANTHER" id="PTHR12080">
    <property type="entry name" value="SIGNALING LYMPHOCYTIC ACTIVATION MOLECULE"/>
    <property type="match status" value="1"/>
</dbReference>
<dbReference type="Gene3D" id="2.60.40.10">
    <property type="entry name" value="Immunoglobulins"/>
    <property type="match status" value="2"/>
</dbReference>
<dbReference type="PROSITE" id="PS50835">
    <property type="entry name" value="IG_LIKE"/>
    <property type="match status" value="1"/>
</dbReference>
<dbReference type="InterPro" id="IPR015631">
    <property type="entry name" value="CD2/SLAM_rcpt"/>
</dbReference>
<dbReference type="GeneTree" id="ENSGT01030000234540"/>
<protein>
    <recommendedName>
        <fullName evidence="7">Ig-like domain-containing protein</fullName>
    </recommendedName>
</protein>
<keyword evidence="9" id="KW-1185">Reference proteome</keyword>
<accession>A0A3Q2HU40</accession>
<dbReference type="GO" id="GO:0006955">
    <property type="term" value="P:immune response"/>
    <property type="evidence" value="ECO:0000318"/>
    <property type="project" value="GO_Central"/>
</dbReference>
<keyword evidence="2" id="KW-0732">Signal</keyword>
<reference evidence="8 9" key="1">
    <citation type="journal article" date="2009" name="Science">
        <title>Genome sequence, comparative analysis, and population genetics of the domestic horse.</title>
        <authorList>
            <consortium name="Broad Institute Genome Sequencing Platform"/>
            <consortium name="Broad Institute Whole Genome Assembly Team"/>
            <person name="Wade C.M."/>
            <person name="Giulotto E."/>
            <person name="Sigurdsson S."/>
            <person name="Zoli M."/>
            <person name="Gnerre S."/>
            <person name="Imsland F."/>
            <person name="Lear T.L."/>
            <person name="Adelson D.L."/>
            <person name="Bailey E."/>
            <person name="Bellone R.R."/>
            <person name="Bloecker H."/>
            <person name="Distl O."/>
            <person name="Edgar R.C."/>
            <person name="Garber M."/>
            <person name="Leeb T."/>
            <person name="Mauceli E."/>
            <person name="MacLeod J.N."/>
            <person name="Penedo M.C.T."/>
            <person name="Raison J.M."/>
            <person name="Sharpe T."/>
            <person name="Vogel J."/>
            <person name="Andersson L."/>
            <person name="Antczak D.F."/>
            <person name="Biagi T."/>
            <person name="Binns M.M."/>
            <person name="Chowdhary B.P."/>
            <person name="Coleman S.J."/>
            <person name="Della Valle G."/>
            <person name="Fryc S."/>
            <person name="Guerin G."/>
            <person name="Hasegawa T."/>
            <person name="Hill E.W."/>
            <person name="Jurka J."/>
            <person name="Kiialainen A."/>
            <person name="Lindgren G."/>
            <person name="Liu J."/>
            <person name="Magnani E."/>
            <person name="Mickelson J.R."/>
            <person name="Murray J."/>
            <person name="Nergadze S.G."/>
            <person name="Onofrio R."/>
            <person name="Pedroni S."/>
            <person name="Piras M.F."/>
            <person name="Raudsepp T."/>
            <person name="Rocchi M."/>
            <person name="Roeed K.H."/>
            <person name="Ryder O.A."/>
            <person name="Searle S."/>
            <person name="Skow L."/>
            <person name="Swinburne J.E."/>
            <person name="Syvaenen A.C."/>
            <person name="Tozaki T."/>
            <person name="Valberg S.J."/>
            <person name="Vaudin M."/>
            <person name="White J.R."/>
            <person name="Zody M.C."/>
            <person name="Lander E.S."/>
            <person name="Lindblad-Toh K."/>
        </authorList>
    </citation>
    <scope>NUCLEOTIDE SEQUENCE [LARGE SCALE GENOMIC DNA]</scope>
    <source>
        <strain evidence="8 9">Thoroughbred</strain>
    </source>
</reference>
<keyword evidence="3 6" id="KW-0472">Membrane</keyword>
<dbReference type="InterPro" id="IPR007110">
    <property type="entry name" value="Ig-like_dom"/>
</dbReference>
<proteinExistence type="predicted"/>
<evidence type="ECO:0000256" key="5">
    <source>
        <dbReference type="SAM" id="MobiDB-lite"/>
    </source>
</evidence>
<evidence type="ECO:0000256" key="1">
    <source>
        <dbReference type="ARBA" id="ARBA00004370"/>
    </source>
</evidence>
<dbReference type="Ensembl" id="ENSECAT00000032956.2">
    <property type="protein sequence ID" value="ENSECAP00000038771.2"/>
    <property type="gene ID" value="ENSECAG00000031736.3"/>
</dbReference>
<dbReference type="SUPFAM" id="SSF48726">
    <property type="entry name" value="Immunoglobulin"/>
    <property type="match status" value="1"/>
</dbReference>
<dbReference type="GO" id="GO:0016020">
    <property type="term" value="C:membrane"/>
    <property type="evidence" value="ECO:0007669"/>
    <property type="project" value="UniProtKB-SubCell"/>
</dbReference>
<keyword evidence="6" id="KW-0812">Transmembrane</keyword>
<evidence type="ECO:0000313" key="8">
    <source>
        <dbReference type="Ensembl" id="ENSECAP00000038771.2"/>
    </source>
</evidence>
<feature type="region of interest" description="Disordered" evidence="5">
    <location>
        <begin position="343"/>
        <end position="402"/>
    </location>
</feature>
<feature type="transmembrane region" description="Helical" evidence="6">
    <location>
        <begin position="311"/>
        <end position="330"/>
    </location>
</feature>
<reference evidence="8" key="3">
    <citation type="submission" date="2025-09" db="UniProtKB">
        <authorList>
            <consortium name="Ensembl"/>
        </authorList>
    </citation>
    <scope>IDENTIFICATION</scope>
    <source>
        <strain evidence="8">Thoroughbred</strain>
    </source>
</reference>
<comment type="subcellular location">
    <subcellularLocation>
        <location evidence="1">Membrane</location>
    </subcellularLocation>
</comment>
<keyword evidence="4" id="KW-0325">Glycoprotein</keyword>
<evidence type="ECO:0000256" key="2">
    <source>
        <dbReference type="ARBA" id="ARBA00022729"/>
    </source>
</evidence>
<evidence type="ECO:0000256" key="4">
    <source>
        <dbReference type="ARBA" id="ARBA00023180"/>
    </source>
</evidence>
<evidence type="ECO:0000256" key="3">
    <source>
        <dbReference type="ARBA" id="ARBA00023136"/>
    </source>
</evidence>
<feature type="compositionally biased region" description="Basic and acidic residues" evidence="5">
    <location>
        <begin position="369"/>
        <end position="387"/>
    </location>
</feature>
<dbReference type="PaxDb" id="9796-ENSECAP00000038771"/>
<gene>
    <name evidence="8" type="primary">LOC102151104</name>
</gene>
<dbReference type="Proteomes" id="UP000002281">
    <property type="component" value="Chromosome 5"/>
</dbReference>
<evidence type="ECO:0000256" key="6">
    <source>
        <dbReference type="SAM" id="Phobius"/>
    </source>
</evidence>
<name>A0A3Q2HU40_HORSE</name>
<reference evidence="8" key="2">
    <citation type="submission" date="2025-08" db="UniProtKB">
        <authorList>
            <consortium name="Ensembl"/>
        </authorList>
    </citation>
    <scope>IDENTIFICATION</scope>
    <source>
        <strain evidence="8">Thoroughbred</strain>
    </source>
</reference>
<evidence type="ECO:0000313" key="9">
    <source>
        <dbReference type="Proteomes" id="UP000002281"/>
    </source>
</evidence>
<dbReference type="Bgee" id="ENSECAG00000031736">
    <property type="expression patterns" value="Expressed in bone marrow and 15 other cell types or tissues"/>
</dbReference>
<dbReference type="InterPro" id="IPR036179">
    <property type="entry name" value="Ig-like_dom_sf"/>
</dbReference>